<dbReference type="Gene3D" id="3.30.70.1150">
    <property type="entry name" value="ACT-like. Chain A, domain 2"/>
    <property type="match status" value="1"/>
</dbReference>
<reference evidence="1" key="1">
    <citation type="submission" date="2022-10" db="EMBL/GenBank/DDBJ databases">
        <title>Novel sulphate-reducing endosymbionts in the free-living metamonad Anaeramoeba.</title>
        <authorList>
            <person name="Jerlstrom-Hultqvist J."/>
            <person name="Cepicka I."/>
            <person name="Gallot-Lavallee L."/>
            <person name="Salas-Leiva D."/>
            <person name="Curtis B.A."/>
            <person name="Zahonova K."/>
            <person name="Pipaliya S."/>
            <person name="Dacks J."/>
            <person name="Roger A.J."/>
        </authorList>
    </citation>
    <scope>NUCLEOTIDE SEQUENCE</scope>
    <source>
        <strain evidence="1">BMAN</strain>
    </source>
</reference>
<evidence type="ECO:0000313" key="1">
    <source>
        <dbReference type="EMBL" id="KAJ5077061.1"/>
    </source>
</evidence>
<evidence type="ECO:0008006" key="3">
    <source>
        <dbReference type="Google" id="ProtNLM"/>
    </source>
</evidence>
<dbReference type="SUPFAM" id="SSF55021">
    <property type="entry name" value="ACT-like"/>
    <property type="match status" value="1"/>
</dbReference>
<keyword evidence="2" id="KW-1185">Reference proteome</keyword>
<dbReference type="InterPro" id="IPR027271">
    <property type="entry name" value="Acetolactate_synth/TF_NikR_C"/>
</dbReference>
<evidence type="ECO:0000313" key="2">
    <source>
        <dbReference type="Proteomes" id="UP001149090"/>
    </source>
</evidence>
<dbReference type="AlphaFoldDB" id="A0A9Q0LP00"/>
<sequence length="85" mass="9811">MEDHVIYGIHIIREHVSDLQKILSEHGANIKTRLGLHDVSNNISSPSGLILLEIVGEEKERNELFEKLQKVKTVEVQKMIFKHEK</sequence>
<comment type="caution">
    <text evidence="1">The sequence shown here is derived from an EMBL/GenBank/DDBJ whole genome shotgun (WGS) entry which is preliminary data.</text>
</comment>
<gene>
    <name evidence="1" type="ORF">M0811_00381</name>
</gene>
<dbReference type="Proteomes" id="UP001149090">
    <property type="component" value="Unassembled WGS sequence"/>
</dbReference>
<organism evidence="1 2">
    <name type="scientific">Anaeramoeba ignava</name>
    <name type="common">Anaerobic marine amoeba</name>
    <dbReference type="NCBI Taxonomy" id="1746090"/>
    <lineage>
        <taxon>Eukaryota</taxon>
        <taxon>Metamonada</taxon>
        <taxon>Anaeramoebidae</taxon>
        <taxon>Anaeramoeba</taxon>
    </lineage>
</organism>
<dbReference type="EMBL" id="JAPDFW010000059">
    <property type="protein sequence ID" value="KAJ5077061.1"/>
    <property type="molecule type" value="Genomic_DNA"/>
</dbReference>
<accession>A0A9Q0LP00</accession>
<proteinExistence type="predicted"/>
<protein>
    <recommendedName>
        <fullName evidence="3">Transcription factor NikR nickel binding C-terminal domain-containing protein</fullName>
    </recommendedName>
</protein>
<name>A0A9Q0LP00_ANAIG</name>
<dbReference type="InterPro" id="IPR045865">
    <property type="entry name" value="ACT-like_dom_sf"/>
</dbReference>